<organism evidence="2 3">
    <name type="scientific">Zhihengliuella flava</name>
    <dbReference type="NCBI Taxonomy" id="1285193"/>
    <lineage>
        <taxon>Bacteria</taxon>
        <taxon>Bacillati</taxon>
        <taxon>Actinomycetota</taxon>
        <taxon>Actinomycetes</taxon>
        <taxon>Micrococcales</taxon>
        <taxon>Micrococcaceae</taxon>
        <taxon>Zhihengliuella</taxon>
    </lineage>
</organism>
<dbReference type="EMBL" id="JADOTZ010000001">
    <property type="protein sequence ID" value="MBG6084416.1"/>
    <property type="molecule type" value="Genomic_DNA"/>
</dbReference>
<dbReference type="InterPro" id="IPR051082">
    <property type="entry name" value="Pentapeptide-BTB/POZ_domain"/>
</dbReference>
<dbReference type="PANTHER" id="PTHR14136:SF17">
    <property type="entry name" value="BTB_POZ DOMAIN-CONTAINING PROTEIN KCTD9"/>
    <property type="match status" value="1"/>
</dbReference>
<sequence length="219" mass="23051">MTSAAPKPPRLPAFADVDPGETGDLAALDLDGRAEDLGFADQDAAGVDLEDTVYTGCTFRRVRLAGAALTRAAFTDCRIAELQAPTLEAPDSAWTNTALTGARIGSADLAGASLRATVFDGGKLDFVNLRHARLRDVELRGLVLGDLDLSGARLERVRFSDCRIDTLTVDQARMTDVDLRGAELRAISGLSGLAGATIDEFQLQDLAPALAAQLGLRVG</sequence>
<evidence type="ECO:0000256" key="1">
    <source>
        <dbReference type="SAM" id="MobiDB-lite"/>
    </source>
</evidence>
<name>A0A931DBK8_9MICC</name>
<keyword evidence="3" id="KW-1185">Reference proteome</keyword>
<evidence type="ECO:0000313" key="2">
    <source>
        <dbReference type="EMBL" id="MBG6084416.1"/>
    </source>
</evidence>
<gene>
    <name evidence="2" type="ORF">IW252_001183</name>
</gene>
<dbReference type="Pfam" id="PF00805">
    <property type="entry name" value="Pentapeptide"/>
    <property type="match status" value="2"/>
</dbReference>
<evidence type="ECO:0000313" key="3">
    <source>
        <dbReference type="Proteomes" id="UP000625033"/>
    </source>
</evidence>
<protein>
    <submittedName>
        <fullName evidence="2">Uncharacterized protein YjbI with pentapeptide repeats</fullName>
    </submittedName>
</protein>
<dbReference type="Gene3D" id="2.160.20.80">
    <property type="entry name" value="E3 ubiquitin-protein ligase SopA"/>
    <property type="match status" value="1"/>
</dbReference>
<dbReference type="PANTHER" id="PTHR14136">
    <property type="entry name" value="BTB_POZ DOMAIN-CONTAINING PROTEIN KCTD9"/>
    <property type="match status" value="1"/>
</dbReference>
<dbReference type="RefSeq" id="WP_196835728.1">
    <property type="nucleotide sequence ID" value="NZ_JADOTZ010000001.1"/>
</dbReference>
<proteinExistence type="predicted"/>
<accession>A0A931DBK8</accession>
<feature type="compositionally biased region" description="Pro residues" evidence="1">
    <location>
        <begin position="1"/>
        <end position="11"/>
    </location>
</feature>
<reference evidence="2" key="1">
    <citation type="submission" date="2020-11" db="EMBL/GenBank/DDBJ databases">
        <title>Sequencing the genomes of 1000 actinobacteria strains.</title>
        <authorList>
            <person name="Klenk H.-P."/>
        </authorList>
    </citation>
    <scope>NUCLEOTIDE SEQUENCE</scope>
    <source>
        <strain evidence="2">DSM 26152</strain>
    </source>
</reference>
<dbReference type="SUPFAM" id="SSF141571">
    <property type="entry name" value="Pentapeptide repeat-like"/>
    <property type="match status" value="1"/>
</dbReference>
<dbReference type="AlphaFoldDB" id="A0A931DBK8"/>
<comment type="caution">
    <text evidence="2">The sequence shown here is derived from an EMBL/GenBank/DDBJ whole genome shotgun (WGS) entry which is preliminary data.</text>
</comment>
<feature type="region of interest" description="Disordered" evidence="1">
    <location>
        <begin position="1"/>
        <end position="20"/>
    </location>
</feature>
<dbReference type="InterPro" id="IPR001646">
    <property type="entry name" value="5peptide_repeat"/>
</dbReference>
<dbReference type="Proteomes" id="UP000625033">
    <property type="component" value="Unassembled WGS sequence"/>
</dbReference>